<proteinExistence type="predicted"/>
<dbReference type="Proteomes" id="UP000549394">
    <property type="component" value="Unassembled WGS sequence"/>
</dbReference>
<gene>
    <name evidence="1" type="ORF">DGYR_LOCUS10837</name>
</gene>
<accession>A0A7I8W3I2</accession>
<dbReference type="InterPro" id="IPR019265">
    <property type="entry name" value="RTRAF"/>
</dbReference>
<dbReference type="PANTHER" id="PTHR15924">
    <property type="entry name" value="CLE"/>
    <property type="match status" value="1"/>
</dbReference>
<dbReference type="EMBL" id="CAJFCJ010000019">
    <property type="protein sequence ID" value="CAD5123122.1"/>
    <property type="molecule type" value="Genomic_DNA"/>
</dbReference>
<protein>
    <submittedName>
        <fullName evidence="1">DgyrCDS11495</fullName>
    </submittedName>
</protein>
<dbReference type="OrthoDB" id="514167at2759"/>
<comment type="caution">
    <text evidence="1">The sequence shown here is derived from an EMBL/GenBank/DDBJ whole genome shotgun (WGS) entry which is preliminary data.</text>
</comment>
<sequence length="235" mass="26954">MFKRKLIALGYPSIEGFNEEDDTNFRNLVVWLEDIKIRHYKIDERKNLRATESPDWNTSLEEYLKDLNCIVDIKKRQEVCDWLLGYAVRCCYGDNLDKYKCGSTSDNSLQNLDFEGEEFKNGVQSLAVLLHISPHTDPKILLKAINLVIQENYTKSALENIKRNEDSKKVTLPLEKVTLGFDTDNIINAETAKILRLLHIKELRSLQTEINEAIVKIQGLTANPKTDTKLGKVGK</sequence>
<name>A0A7I8W3I2_9ANNE</name>
<organism evidence="1 2">
    <name type="scientific">Dimorphilus gyrociliatus</name>
    <dbReference type="NCBI Taxonomy" id="2664684"/>
    <lineage>
        <taxon>Eukaryota</taxon>
        <taxon>Metazoa</taxon>
        <taxon>Spiralia</taxon>
        <taxon>Lophotrochozoa</taxon>
        <taxon>Annelida</taxon>
        <taxon>Polychaeta</taxon>
        <taxon>Polychaeta incertae sedis</taxon>
        <taxon>Dinophilidae</taxon>
        <taxon>Dimorphilus</taxon>
    </lineage>
</organism>
<evidence type="ECO:0000313" key="2">
    <source>
        <dbReference type="Proteomes" id="UP000549394"/>
    </source>
</evidence>
<dbReference type="Pfam" id="PF10036">
    <property type="entry name" value="RLL"/>
    <property type="match status" value="1"/>
</dbReference>
<evidence type="ECO:0000313" key="1">
    <source>
        <dbReference type="EMBL" id="CAD5123122.1"/>
    </source>
</evidence>
<dbReference type="AlphaFoldDB" id="A0A7I8W3I2"/>
<keyword evidence="2" id="KW-1185">Reference proteome</keyword>
<reference evidence="1 2" key="1">
    <citation type="submission" date="2020-08" db="EMBL/GenBank/DDBJ databases">
        <authorList>
            <person name="Hejnol A."/>
        </authorList>
    </citation>
    <scope>NUCLEOTIDE SEQUENCE [LARGE SCALE GENOMIC DNA]</scope>
</reference>